<organism evidence="1 2">
    <name type="scientific">Acaryochloris marina (strain MBIC 11017)</name>
    <dbReference type="NCBI Taxonomy" id="329726"/>
    <lineage>
        <taxon>Bacteria</taxon>
        <taxon>Bacillati</taxon>
        <taxon>Cyanobacteriota</taxon>
        <taxon>Cyanophyceae</taxon>
        <taxon>Acaryochloridales</taxon>
        <taxon>Acaryochloridaceae</taxon>
        <taxon>Acaryochloris</taxon>
    </lineage>
</organism>
<sequence length="75" mass="8702">MESDEIIIRYYHQPKPVMVDPGKSHPCYEPDLLLGWICKGDSKKPVLKKFPDAEIVAKVKPDTKPKTRTKLRRIQ</sequence>
<dbReference type="Proteomes" id="UP000000268">
    <property type="component" value="Plasmid pREB7"/>
</dbReference>
<dbReference type="OrthoDB" id="577251at2"/>
<dbReference type="HOGENOM" id="CLU_2713080_0_0_3"/>
<accession>A8ZQM8</accession>
<name>A8ZQM8_ACAM1</name>
<dbReference type="AlphaFoldDB" id="A8ZQM8"/>
<protein>
    <submittedName>
        <fullName evidence="1">Uncharacterized protein</fullName>
    </submittedName>
</protein>
<evidence type="ECO:0000313" key="2">
    <source>
        <dbReference type="Proteomes" id="UP000000268"/>
    </source>
</evidence>
<evidence type="ECO:0000313" key="1">
    <source>
        <dbReference type="EMBL" id="ABW33314.1"/>
    </source>
</evidence>
<keyword evidence="2" id="KW-1185">Reference proteome</keyword>
<reference evidence="1 2" key="1">
    <citation type="journal article" date="2008" name="Proc. Natl. Acad. Sci. U.S.A.">
        <title>Niche adaptation and genome expansion in the chlorophyll d-producing cyanobacterium Acaryochloris marina.</title>
        <authorList>
            <person name="Swingley W.D."/>
            <person name="Chen M."/>
            <person name="Cheung P.C."/>
            <person name="Conrad A.L."/>
            <person name="Dejesa L.C."/>
            <person name="Hao J."/>
            <person name="Honchak B.M."/>
            <person name="Karbach L.E."/>
            <person name="Kurdoglu A."/>
            <person name="Lahiri S."/>
            <person name="Mastrian S.D."/>
            <person name="Miyashita H."/>
            <person name="Page L."/>
            <person name="Ramakrishna P."/>
            <person name="Satoh S."/>
            <person name="Sattley W.M."/>
            <person name="Shimada Y."/>
            <person name="Taylor H.L."/>
            <person name="Tomo T."/>
            <person name="Tsuchiya T."/>
            <person name="Wang Z.T."/>
            <person name="Raymond J."/>
            <person name="Mimuro M."/>
            <person name="Blankenship R.E."/>
            <person name="Touchman J.W."/>
        </authorList>
    </citation>
    <scope>NUCLEOTIDE SEQUENCE [LARGE SCALE GENOMIC DNA]</scope>
    <source>
        <strain evidence="2">MBIC 11017</strain>
        <plasmid evidence="2">Plasmid pREB7</plasmid>
    </source>
</reference>
<dbReference type="EMBL" id="CP000844">
    <property type="protein sequence ID" value="ABW33314.1"/>
    <property type="molecule type" value="Genomic_DNA"/>
</dbReference>
<dbReference type="KEGG" id="amr:AM1_G0134"/>
<proteinExistence type="predicted"/>
<geneLocation type="plasmid" evidence="1 2">
    <name>pREB7</name>
</geneLocation>
<gene>
    <name evidence="1" type="ordered locus">AM1_G0134</name>
</gene>
<keyword evidence="1" id="KW-0614">Plasmid</keyword>
<dbReference type="RefSeq" id="WP_012168379.1">
    <property type="nucleotide sequence ID" value="NC_009932.1"/>
</dbReference>